<protein>
    <submittedName>
        <fullName evidence="1">Uncharacterized protein</fullName>
    </submittedName>
</protein>
<reference evidence="1 2" key="1">
    <citation type="submission" date="2020-10" db="EMBL/GenBank/DDBJ databases">
        <title>Genome of Yersinia pseudotuberculosis phages.</title>
        <authorList>
            <person name="Hammerl J.A."/>
            <person name="Hertwig S."/>
        </authorList>
    </citation>
    <scope>NUCLEOTIDE SEQUENCE [LARGE SCALE GENOMIC DNA]</scope>
</reference>
<accession>A0AAE7P4Z0</accession>
<keyword evidence="2" id="KW-1185">Reference proteome</keyword>
<name>A0AAE7P4Z0_9CAUD</name>
<proteinExistence type="predicted"/>
<evidence type="ECO:0000313" key="1">
    <source>
        <dbReference type="EMBL" id="QQO91003.1"/>
    </source>
</evidence>
<evidence type="ECO:0000313" key="2">
    <source>
        <dbReference type="Proteomes" id="UP000827765"/>
    </source>
</evidence>
<gene>
    <name evidence="1" type="ORF">ORF001</name>
</gene>
<dbReference type="Proteomes" id="UP000827765">
    <property type="component" value="Segment"/>
</dbReference>
<organism evidence="1 2">
    <name type="scientific">Yersinia phage PYps3T</name>
    <dbReference type="NCBI Taxonomy" id="2801357"/>
    <lineage>
        <taxon>Viruses</taxon>
        <taxon>Duplodnaviria</taxon>
        <taxon>Heunggongvirae</taxon>
        <taxon>Uroviricota</taxon>
        <taxon>Caudoviricetes</taxon>
        <taxon>Chaseviridae</taxon>
        <taxon>Cleopatravirinae</taxon>
        <taxon>Carltongylesvirus</taxon>
        <taxon>Carltongylesvirus PYps3T</taxon>
    </lineage>
</organism>
<dbReference type="EMBL" id="MW147599">
    <property type="protein sequence ID" value="QQO91003.1"/>
    <property type="molecule type" value="Genomic_DNA"/>
</dbReference>
<sequence>MTCGRFLRILLLHIQLMSNIETILHAAILLEYWELKDLINKE</sequence>